<reference evidence="3 4" key="1">
    <citation type="submission" date="2020-02" db="EMBL/GenBank/DDBJ databases">
        <authorList>
            <person name="Ferguson B K."/>
        </authorList>
    </citation>
    <scope>NUCLEOTIDE SEQUENCE [LARGE SCALE GENOMIC DNA]</scope>
</reference>
<dbReference type="SMART" id="SM00060">
    <property type="entry name" value="FN3"/>
    <property type="match status" value="2"/>
</dbReference>
<dbReference type="GO" id="GO:0031430">
    <property type="term" value="C:M band"/>
    <property type="evidence" value="ECO:0007669"/>
    <property type="project" value="TreeGrafter"/>
</dbReference>
<evidence type="ECO:0000256" key="1">
    <source>
        <dbReference type="ARBA" id="ARBA00022737"/>
    </source>
</evidence>
<dbReference type="PANTHER" id="PTHR13817:SF151">
    <property type="entry name" value="TITIN"/>
    <property type="match status" value="1"/>
</dbReference>
<dbReference type="InterPro" id="IPR003961">
    <property type="entry name" value="FN3_dom"/>
</dbReference>
<dbReference type="GO" id="GO:0045214">
    <property type="term" value="P:sarcomere organization"/>
    <property type="evidence" value="ECO:0007669"/>
    <property type="project" value="TreeGrafter"/>
</dbReference>
<organism evidence="3 4">
    <name type="scientific">Nesidiocoris tenuis</name>
    <dbReference type="NCBI Taxonomy" id="355587"/>
    <lineage>
        <taxon>Eukaryota</taxon>
        <taxon>Metazoa</taxon>
        <taxon>Ecdysozoa</taxon>
        <taxon>Arthropoda</taxon>
        <taxon>Hexapoda</taxon>
        <taxon>Insecta</taxon>
        <taxon>Pterygota</taxon>
        <taxon>Neoptera</taxon>
        <taxon>Paraneoptera</taxon>
        <taxon>Hemiptera</taxon>
        <taxon>Heteroptera</taxon>
        <taxon>Panheteroptera</taxon>
        <taxon>Cimicomorpha</taxon>
        <taxon>Miridae</taxon>
        <taxon>Dicyphina</taxon>
        <taxon>Nesidiocoris</taxon>
    </lineage>
</organism>
<proteinExistence type="predicted"/>
<dbReference type="Pfam" id="PF00041">
    <property type="entry name" value="fn3"/>
    <property type="match status" value="2"/>
</dbReference>
<dbReference type="PRINTS" id="PR00014">
    <property type="entry name" value="FNTYPEIII"/>
</dbReference>
<dbReference type="PROSITE" id="PS50853">
    <property type="entry name" value="FN3"/>
    <property type="match status" value="2"/>
</dbReference>
<feature type="domain" description="Fibronectin type-III" evidence="2">
    <location>
        <begin position="104"/>
        <end position="199"/>
    </location>
</feature>
<feature type="domain" description="Fibronectin type-III" evidence="2">
    <location>
        <begin position="4"/>
        <end position="98"/>
    </location>
</feature>
<gene>
    <name evidence="3" type="ORF">NTEN_LOCUS8590</name>
</gene>
<evidence type="ECO:0000313" key="4">
    <source>
        <dbReference type="Proteomes" id="UP000479000"/>
    </source>
</evidence>
<dbReference type="OrthoDB" id="504170at2759"/>
<protein>
    <recommendedName>
        <fullName evidence="2">Fibronectin type-III domain-containing protein</fullName>
    </recommendedName>
</protein>
<dbReference type="Gene3D" id="2.60.40.10">
    <property type="entry name" value="Immunoglobulins"/>
    <property type="match status" value="2"/>
</dbReference>
<name>A0A6H5GIC6_9HEMI</name>
<dbReference type="Proteomes" id="UP000479000">
    <property type="component" value="Unassembled WGS sequence"/>
</dbReference>
<dbReference type="FunFam" id="2.60.40.10:FF:002083">
    <property type="entry name" value="Protein CBR-UNC-22"/>
    <property type="match status" value="1"/>
</dbReference>
<accession>A0A6H5GIC6</accession>
<dbReference type="CDD" id="cd00063">
    <property type="entry name" value="FN3"/>
    <property type="match status" value="2"/>
</dbReference>
<dbReference type="PANTHER" id="PTHR13817">
    <property type="entry name" value="TITIN"/>
    <property type="match status" value="1"/>
</dbReference>
<sequence>RPSPPEGPLEVSDIHKEGCTLKWKKPKDDGGEPIEGYVVEKFDPETGIWQPVGRSKTPEMEVTGLTPGHEYQFRVKAVNKEGESDPLTTISSIIAKDPFVVPSEPGAPNPVDWNQNQVDLVWAEPTSDGGSPITGYIIEKKDKYSGIWEKALETTGCSPQGLVTGLVEGNEYQFRVIALNKAGMSKPSEPSKTFIAKPRYLPPKIDRRNLRDLTISAGSALKLDANIIGEPPPHVEWRCSHQPIK</sequence>
<dbReference type="InterPro" id="IPR050964">
    <property type="entry name" value="Striated_Muscle_Regulatory"/>
</dbReference>
<dbReference type="FunFam" id="2.60.40.10:FF:000056">
    <property type="entry name" value="twitchin isoform X4"/>
    <property type="match status" value="1"/>
</dbReference>
<dbReference type="EMBL" id="CADCXU010012964">
    <property type="protein sequence ID" value="CAB0002803.1"/>
    <property type="molecule type" value="Genomic_DNA"/>
</dbReference>
<evidence type="ECO:0000313" key="3">
    <source>
        <dbReference type="EMBL" id="CAB0002803.1"/>
    </source>
</evidence>
<dbReference type="InterPro" id="IPR013783">
    <property type="entry name" value="Ig-like_fold"/>
</dbReference>
<dbReference type="SUPFAM" id="SSF49265">
    <property type="entry name" value="Fibronectin type III"/>
    <property type="match status" value="1"/>
</dbReference>
<dbReference type="Pfam" id="PF07679">
    <property type="entry name" value="I-set"/>
    <property type="match status" value="1"/>
</dbReference>
<keyword evidence="1" id="KW-0677">Repeat</keyword>
<dbReference type="InterPro" id="IPR036116">
    <property type="entry name" value="FN3_sf"/>
</dbReference>
<feature type="non-terminal residue" evidence="3">
    <location>
        <position position="1"/>
    </location>
</feature>
<evidence type="ECO:0000259" key="2">
    <source>
        <dbReference type="PROSITE" id="PS50853"/>
    </source>
</evidence>
<dbReference type="InterPro" id="IPR013098">
    <property type="entry name" value="Ig_I-set"/>
</dbReference>
<dbReference type="AlphaFoldDB" id="A0A6H5GIC6"/>
<keyword evidence="4" id="KW-1185">Reference proteome</keyword>